<dbReference type="InterPro" id="IPR010285">
    <property type="entry name" value="DNA_helicase_pif1-like_DEAD"/>
</dbReference>
<dbReference type="GO" id="GO:0043139">
    <property type="term" value="F:5'-3' DNA helicase activity"/>
    <property type="evidence" value="ECO:0007669"/>
    <property type="project" value="UniProtKB-EC"/>
</dbReference>
<dbReference type="GO" id="GO:0016787">
    <property type="term" value="F:hydrolase activity"/>
    <property type="evidence" value="ECO:0007669"/>
    <property type="project" value="UniProtKB-KW"/>
</dbReference>
<dbReference type="InterPro" id="IPR027417">
    <property type="entry name" value="P-loop_NTPase"/>
</dbReference>
<comment type="cofactor">
    <cofactor evidence="1">
        <name>Mg(2+)</name>
        <dbReference type="ChEBI" id="CHEBI:18420"/>
    </cofactor>
</comment>
<keyword evidence="1" id="KW-0547">Nucleotide-binding</keyword>
<dbReference type="PANTHER" id="PTHR10492:SF57">
    <property type="entry name" value="ATP-DEPENDENT DNA HELICASE"/>
    <property type="match status" value="1"/>
</dbReference>
<dbReference type="EMBL" id="CARXXK010001350">
    <property type="protein sequence ID" value="CAI6375619.1"/>
    <property type="molecule type" value="Genomic_DNA"/>
</dbReference>
<dbReference type="AlphaFoldDB" id="A0AAV0Y3W6"/>
<keyword evidence="1" id="KW-0233">DNA recombination</keyword>
<reference evidence="3 4" key="1">
    <citation type="submission" date="2023-01" db="EMBL/GenBank/DDBJ databases">
        <authorList>
            <person name="Whitehead M."/>
        </authorList>
    </citation>
    <scope>NUCLEOTIDE SEQUENCE [LARGE SCALE GENOMIC DNA]</scope>
</reference>
<keyword evidence="1" id="KW-0234">DNA repair</keyword>
<comment type="caution">
    <text evidence="3">The sequence shown here is derived from an EMBL/GenBank/DDBJ whole genome shotgun (WGS) entry which is preliminary data.</text>
</comment>
<dbReference type="SUPFAM" id="SSF52540">
    <property type="entry name" value="P-loop containing nucleoside triphosphate hydrolases"/>
    <property type="match status" value="1"/>
</dbReference>
<keyword evidence="1" id="KW-0227">DNA damage</keyword>
<dbReference type="Proteomes" id="UP001160148">
    <property type="component" value="Unassembled WGS sequence"/>
</dbReference>
<accession>A0AAV0Y3W6</accession>
<evidence type="ECO:0000259" key="2">
    <source>
        <dbReference type="Pfam" id="PF05970"/>
    </source>
</evidence>
<feature type="domain" description="DNA helicase Pif1-like DEAD-box helicase" evidence="2">
    <location>
        <begin position="72"/>
        <end position="139"/>
    </location>
</feature>
<evidence type="ECO:0000313" key="3">
    <source>
        <dbReference type="EMBL" id="CAI6375619.1"/>
    </source>
</evidence>
<name>A0AAV0Y3W6_9HEMI</name>
<dbReference type="PANTHER" id="PTHR10492">
    <property type="match status" value="1"/>
</dbReference>
<dbReference type="GO" id="GO:0006281">
    <property type="term" value="P:DNA repair"/>
    <property type="evidence" value="ECO:0007669"/>
    <property type="project" value="UniProtKB-KW"/>
</dbReference>
<evidence type="ECO:0000256" key="1">
    <source>
        <dbReference type="RuleBase" id="RU363044"/>
    </source>
</evidence>
<comment type="catalytic activity">
    <reaction evidence="1">
        <text>ATP + H2O = ADP + phosphate + H(+)</text>
        <dbReference type="Rhea" id="RHEA:13065"/>
        <dbReference type="ChEBI" id="CHEBI:15377"/>
        <dbReference type="ChEBI" id="CHEBI:15378"/>
        <dbReference type="ChEBI" id="CHEBI:30616"/>
        <dbReference type="ChEBI" id="CHEBI:43474"/>
        <dbReference type="ChEBI" id="CHEBI:456216"/>
        <dbReference type="EC" id="5.6.2.3"/>
    </reaction>
</comment>
<keyword evidence="1" id="KW-0378">Hydrolase</keyword>
<dbReference type="Pfam" id="PF05970">
    <property type="entry name" value="PIF1"/>
    <property type="match status" value="1"/>
</dbReference>
<organism evidence="3 4">
    <name type="scientific">Macrosiphum euphorbiae</name>
    <name type="common">potato aphid</name>
    <dbReference type="NCBI Taxonomy" id="13131"/>
    <lineage>
        <taxon>Eukaryota</taxon>
        <taxon>Metazoa</taxon>
        <taxon>Ecdysozoa</taxon>
        <taxon>Arthropoda</taxon>
        <taxon>Hexapoda</taxon>
        <taxon>Insecta</taxon>
        <taxon>Pterygota</taxon>
        <taxon>Neoptera</taxon>
        <taxon>Paraneoptera</taxon>
        <taxon>Hemiptera</taxon>
        <taxon>Sternorrhyncha</taxon>
        <taxon>Aphidomorpha</taxon>
        <taxon>Aphidoidea</taxon>
        <taxon>Aphididae</taxon>
        <taxon>Macrosiphini</taxon>
        <taxon>Macrosiphum</taxon>
    </lineage>
</organism>
<dbReference type="Gene3D" id="3.40.50.300">
    <property type="entry name" value="P-loop containing nucleotide triphosphate hydrolases"/>
    <property type="match status" value="1"/>
</dbReference>
<gene>
    <name evidence="3" type="ORF">MEUPH1_LOCUS29089</name>
</gene>
<sequence length="154" mass="17485">MMEVFNRRWQDVDRARASTLKAIGDLLRVHGKTLHDYNLPIPDDRLLEPELDNQLFHAIDVAAQWAPQVDALNAQQRTVFDRIMVAVDDDQDVAKTFYVDGPEGTGKTTLYGCLKWALQNQRPPREVLCVAFTGIAASLWDSALDVWIAVWYAD</sequence>
<dbReference type="EC" id="5.6.2.3" evidence="1"/>
<dbReference type="GO" id="GO:0006310">
    <property type="term" value="P:DNA recombination"/>
    <property type="evidence" value="ECO:0007669"/>
    <property type="project" value="UniProtKB-KW"/>
</dbReference>
<keyword evidence="1" id="KW-0347">Helicase</keyword>
<evidence type="ECO:0000313" key="4">
    <source>
        <dbReference type="Proteomes" id="UP001160148"/>
    </source>
</evidence>
<dbReference type="GO" id="GO:0005524">
    <property type="term" value="F:ATP binding"/>
    <property type="evidence" value="ECO:0007669"/>
    <property type="project" value="UniProtKB-KW"/>
</dbReference>
<protein>
    <recommendedName>
        <fullName evidence="1">ATP-dependent DNA helicase</fullName>
        <ecNumber evidence="1">5.6.2.3</ecNumber>
    </recommendedName>
</protein>
<dbReference type="GO" id="GO:0000723">
    <property type="term" value="P:telomere maintenance"/>
    <property type="evidence" value="ECO:0007669"/>
    <property type="project" value="InterPro"/>
</dbReference>
<comment type="similarity">
    <text evidence="1">Belongs to the helicase family.</text>
</comment>
<keyword evidence="4" id="KW-1185">Reference proteome</keyword>
<proteinExistence type="inferred from homology"/>
<keyword evidence="1" id="KW-0067">ATP-binding</keyword>